<accession>A0ABN7WWK7</accession>
<gene>
    <name evidence="1" type="ORF">GMARGA_LOCUS35314</name>
</gene>
<organism evidence="1 2">
    <name type="scientific">Gigaspora margarita</name>
    <dbReference type="NCBI Taxonomy" id="4874"/>
    <lineage>
        <taxon>Eukaryota</taxon>
        <taxon>Fungi</taxon>
        <taxon>Fungi incertae sedis</taxon>
        <taxon>Mucoromycota</taxon>
        <taxon>Glomeromycotina</taxon>
        <taxon>Glomeromycetes</taxon>
        <taxon>Diversisporales</taxon>
        <taxon>Gigasporaceae</taxon>
        <taxon>Gigaspora</taxon>
    </lineage>
</organism>
<comment type="caution">
    <text evidence="1">The sequence shown here is derived from an EMBL/GenBank/DDBJ whole genome shotgun (WGS) entry which is preliminary data.</text>
</comment>
<reference evidence="1 2" key="1">
    <citation type="submission" date="2021-06" db="EMBL/GenBank/DDBJ databases">
        <authorList>
            <person name="Kallberg Y."/>
            <person name="Tangrot J."/>
            <person name="Rosling A."/>
        </authorList>
    </citation>
    <scope>NUCLEOTIDE SEQUENCE [LARGE SCALE GENOMIC DNA]</scope>
    <source>
        <strain evidence="1 2">120-4 pot B 10/14</strain>
    </source>
</reference>
<name>A0ABN7WWK7_GIGMA</name>
<dbReference type="EMBL" id="CAJVQB010065247">
    <property type="protein sequence ID" value="CAG8841230.1"/>
    <property type="molecule type" value="Genomic_DNA"/>
</dbReference>
<feature type="non-terminal residue" evidence="1">
    <location>
        <position position="41"/>
    </location>
</feature>
<keyword evidence="2" id="KW-1185">Reference proteome</keyword>
<protein>
    <submittedName>
        <fullName evidence="1">26487_t:CDS:1</fullName>
    </submittedName>
</protein>
<proteinExistence type="predicted"/>
<evidence type="ECO:0000313" key="1">
    <source>
        <dbReference type="EMBL" id="CAG8841230.1"/>
    </source>
</evidence>
<evidence type="ECO:0000313" key="2">
    <source>
        <dbReference type="Proteomes" id="UP000789901"/>
    </source>
</evidence>
<dbReference type="Proteomes" id="UP000789901">
    <property type="component" value="Unassembled WGS sequence"/>
</dbReference>
<sequence length="41" mass="4600">MNEVNFENVKNPSKFLLEDGQPSEGILVVLKKNKVTGKNLK</sequence>